<accession>A0ABV3VFM8</accession>
<dbReference type="RefSeq" id="WP_368573442.1">
    <property type="nucleotide sequence ID" value="NZ_JBDLOU010000040.1"/>
</dbReference>
<proteinExistence type="predicted"/>
<comment type="caution">
    <text evidence="1">The sequence shown here is derived from an EMBL/GenBank/DDBJ whole genome shotgun (WGS) entry which is preliminary data.</text>
</comment>
<evidence type="ECO:0000313" key="2">
    <source>
        <dbReference type="Proteomes" id="UP001558474"/>
    </source>
</evidence>
<organism evidence="1 2">
    <name type="scientific">Mycolicibacterium porcinum</name>
    <dbReference type="NCBI Taxonomy" id="39693"/>
    <lineage>
        <taxon>Bacteria</taxon>
        <taxon>Bacillati</taxon>
        <taxon>Actinomycetota</taxon>
        <taxon>Actinomycetes</taxon>
        <taxon>Mycobacteriales</taxon>
        <taxon>Mycobacteriaceae</taxon>
        <taxon>Mycolicibacterium</taxon>
    </lineage>
</organism>
<protein>
    <recommendedName>
        <fullName evidence="3">Transposase</fullName>
    </recommendedName>
</protein>
<keyword evidence="2" id="KW-1185">Reference proteome</keyword>
<evidence type="ECO:0000313" key="1">
    <source>
        <dbReference type="EMBL" id="MEX3740209.1"/>
    </source>
</evidence>
<sequence length="184" mass="20687">MSKKVAPKTQREAEHLMPSPAIVAHTYVRLRGTQHGKITVYQARSHQARVSLAWGGLLMTFHNAQAAQGVLEGVSAARHTLIYVPDKVGPLHEDPYGQPTISIEWKRRPQYAVLPRSSVSADQRRTAKWTDIYMGPITWQLLDRAAFHSATEVLREAHRTAVAVCLDGHRHRADPTRDDYTPPE</sequence>
<dbReference type="EMBL" id="JBDLOU010000040">
    <property type="protein sequence ID" value="MEX3740209.1"/>
    <property type="molecule type" value="Genomic_DNA"/>
</dbReference>
<name>A0ABV3VFM8_9MYCO</name>
<reference evidence="1 2" key="1">
    <citation type="submission" date="2024-04" db="EMBL/GenBank/DDBJ databases">
        <title>Genomic Markers of Mycobacteria.</title>
        <authorList>
            <person name="Soliman M.S."/>
            <person name="Elkholy A."/>
            <person name="Soliman N.S."/>
            <person name="Abbas A."/>
            <person name="Khayrat S."/>
            <person name="Shawky S."/>
        </authorList>
    </citation>
    <scope>NUCLEOTIDE SEQUENCE [LARGE SCALE GENOMIC DNA]</scope>
    <source>
        <strain evidence="1 2">Egy-CU-AM5</strain>
    </source>
</reference>
<dbReference type="Proteomes" id="UP001558474">
    <property type="component" value="Unassembled WGS sequence"/>
</dbReference>
<evidence type="ECO:0008006" key="3">
    <source>
        <dbReference type="Google" id="ProtNLM"/>
    </source>
</evidence>
<gene>
    <name evidence="1" type="ORF">ABFW12_18475</name>
</gene>